<evidence type="ECO:0000313" key="2">
    <source>
        <dbReference type="EMBL" id="KAG7368508.1"/>
    </source>
</evidence>
<comment type="caution">
    <text evidence="2">The sequence shown here is derived from an EMBL/GenBank/DDBJ whole genome shotgun (WGS) entry which is preliminary data.</text>
</comment>
<dbReference type="AlphaFoldDB" id="A0A9K3LV18"/>
<dbReference type="EMBL" id="JAGRRH010000006">
    <property type="protein sequence ID" value="KAG7368508.1"/>
    <property type="molecule type" value="Genomic_DNA"/>
</dbReference>
<proteinExistence type="predicted"/>
<keyword evidence="3" id="KW-1185">Reference proteome</keyword>
<gene>
    <name evidence="2" type="ORF">IV203_031251</name>
</gene>
<reference evidence="2" key="1">
    <citation type="journal article" date="2021" name="Sci. Rep.">
        <title>Diploid genomic architecture of Nitzschia inconspicua, an elite biomass production diatom.</title>
        <authorList>
            <person name="Oliver A."/>
            <person name="Podell S."/>
            <person name="Pinowska A."/>
            <person name="Traller J.C."/>
            <person name="Smith S.R."/>
            <person name="McClure R."/>
            <person name="Beliaev A."/>
            <person name="Bohutskyi P."/>
            <person name="Hill E.A."/>
            <person name="Rabines A."/>
            <person name="Zheng H."/>
            <person name="Allen L.Z."/>
            <person name="Kuo A."/>
            <person name="Grigoriev I.V."/>
            <person name="Allen A.E."/>
            <person name="Hazlebeck D."/>
            <person name="Allen E.E."/>
        </authorList>
    </citation>
    <scope>NUCLEOTIDE SEQUENCE</scope>
    <source>
        <strain evidence="2">Hildebrandi</strain>
    </source>
</reference>
<accession>A0A9K3LV18</accession>
<evidence type="ECO:0000313" key="3">
    <source>
        <dbReference type="Proteomes" id="UP000693970"/>
    </source>
</evidence>
<evidence type="ECO:0000256" key="1">
    <source>
        <dbReference type="SAM" id="MobiDB-lite"/>
    </source>
</evidence>
<feature type="region of interest" description="Disordered" evidence="1">
    <location>
        <begin position="1"/>
        <end position="26"/>
    </location>
</feature>
<reference evidence="2" key="2">
    <citation type="submission" date="2021-04" db="EMBL/GenBank/DDBJ databases">
        <authorList>
            <person name="Podell S."/>
        </authorList>
    </citation>
    <scope>NUCLEOTIDE SEQUENCE</scope>
    <source>
        <strain evidence="2">Hildebrandi</strain>
    </source>
</reference>
<organism evidence="2 3">
    <name type="scientific">Nitzschia inconspicua</name>
    <dbReference type="NCBI Taxonomy" id="303405"/>
    <lineage>
        <taxon>Eukaryota</taxon>
        <taxon>Sar</taxon>
        <taxon>Stramenopiles</taxon>
        <taxon>Ochrophyta</taxon>
        <taxon>Bacillariophyta</taxon>
        <taxon>Bacillariophyceae</taxon>
        <taxon>Bacillariophycidae</taxon>
        <taxon>Bacillariales</taxon>
        <taxon>Bacillariaceae</taxon>
        <taxon>Nitzschia</taxon>
    </lineage>
</organism>
<protein>
    <submittedName>
        <fullName evidence="2">Uncharacterized protein</fullName>
    </submittedName>
</protein>
<name>A0A9K3LV18_9STRA</name>
<dbReference type="Proteomes" id="UP000693970">
    <property type="component" value="Unassembled WGS sequence"/>
</dbReference>
<dbReference type="OrthoDB" id="37086at2759"/>
<sequence length="707" mass="81921">MCPKNTNAKVMAPVATSSKHGNKANGDEEEEVLYTLGQHARHLNLSFDIVENYDNPKDEQSLKRRRYWYCDWTKHFVPSPHQHRLVHNIVKEFCQPIRQADLEDMMVGTSSLSSMREEPLAVRTVTIQLRPDCDHIKVFQALNEAFAVIHPKHHEILKNSDNCFQAIGADGSVPLLLSAQITTNKRIPTLERLVLLRFYHITQVHLLEEVLQKIGGVQNQKSPLRERQTPLNNKLGEACAMLQCIQKRPELLQRLDQQQEQLEQEFRIKHSRGRAGNKMLERRAALLRYRTLAASMLQDMPSPKNSTRETTRFFMEKLTESPSVLDENYEGLPVFPSLSGRDYDVLQESWPLLDRIWSELELEKCTFNTLVDETSRFGMRPCQPTLDKDYCIQLFQVSQQRMLRDLHWKSDRADTAVHDSFKEYLEFEQQLTQVMMRTYNIPMDPKHNPFDRRKNTSDSLDVCQSPISLPQRSIAHFPWEFDDITLALQDVTHTVTCICLEQNYDPKRHSLQVSERAVEHIFDALEQANDSDQQEFLERRNREAMIRLTQQQLYLKDLVRKLSSAPVAWDGLPRLQSEVQRWHEIAQQATNKDAARPQGNWINRESAGVTFTSTGRKSFQVPLLEFKTKFGTACITQNTIVLLSEMPFFEGVKAYEINKVEIVATPKHALHKMAIMRHGKRLCGFSPTSIDVGRLETFLRILKSVQH</sequence>